<dbReference type="PANTHER" id="PTHR33336">
    <property type="entry name" value="QUINOL MONOOXYGENASE YGIN-RELATED"/>
    <property type="match status" value="1"/>
</dbReference>
<dbReference type="RefSeq" id="WP_321561456.1">
    <property type="nucleotide sequence ID" value="NZ_CP139558.1"/>
</dbReference>
<dbReference type="SUPFAM" id="SSF54909">
    <property type="entry name" value="Dimeric alpha+beta barrel"/>
    <property type="match status" value="1"/>
</dbReference>
<reference evidence="2 3" key="1">
    <citation type="submission" date="2023-11" db="EMBL/GenBank/DDBJ databases">
        <title>Analysis of the Genomes of Mucilaginibacter gossypii cycad 4 and M. sabulilitoris SNA2: microbes with the potential for plant growth promotion.</title>
        <authorList>
            <person name="Hirsch A.M."/>
            <person name="Humm E."/>
            <person name="Rubbi M."/>
            <person name="Del Vecchio G."/>
            <person name="Ha S.M."/>
            <person name="Pellegrini M."/>
            <person name="Gunsalus R.P."/>
        </authorList>
    </citation>
    <scope>NUCLEOTIDE SEQUENCE [LARGE SCALE GENOMIC DNA]</scope>
    <source>
        <strain evidence="2 3">SNA2</strain>
    </source>
</reference>
<dbReference type="InterPro" id="IPR050744">
    <property type="entry name" value="AI-2_Isomerase_LsrG"/>
</dbReference>
<gene>
    <name evidence="2" type="ORF">SNE25_23505</name>
</gene>
<feature type="domain" description="ABM" evidence="1">
    <location>
        <begin position="52"/>
        <end position="141"/>
    </location>
</feature>
<dbReference type="PANTHER" id="PTHR33336:SF3">
    <property type="entry name" value="ABM DOMAIN-CONTAINING PROTEIN"/>
    <property type="match status" value="1"/>
</dbReference>
<dbReference type="InterPro" id="IPR007138">
    <property type="entry name" value="ABM_dom"/>
</dbReference>
<evidence type="ECO:0000259" key="1">
    <source>
        <dbReference type="PROSITE" id="PS51725"/>
    </source>
</evidence>
<evidence type="ECO:0000313" key="2">
    <source>
        <dbReference type="EMBL" id="WPU92294.1"/>
    </source>
</evidence>
<organism evidence="2 3">
    <name type="scientific">Mucilaginibacter sabulilitoris</name>
    <dbReference type="NCBI Taxonomy" id="1173583"/>
    <lineage>
        <taxon>Bacteria</taxon>
        <taxon>Pseudomonadati</taxon>
        <taxon>Bacteroidota</taxon>
        <taxon>Sphingobacteriia</taxon>
        <taxon>Sphingobacteriales</taxon>
        <taxon>Sphingobacteriaceae</taxon>
        <taxon>Mucilaginibacter</taxon>
    </lineage>
</organism>
<dbReference type="InterPro" id="IPR011008">
    <property type="entry name" value="Dimeric_a/b-barrel"/>
</dbReference>
<protein>
    <submittedName>
        <fullName evidence="2">Quinol monooxygenase</fullName>
        <ecNumber evidence="2">1.-.-.-</ecNumber>
    </submittedName>
</protein>
<evidence type="ECO:0000313" key="3">
    <source>
        <dbReference type="Proteomes" id="UP001324380"/>
    </source>
</evidence>
<proteinExistence type="predicted"/>
<keyword evidence="3" id="KW-1185">Reference proteome</keyword>
<keyword evidence="2" id="KW-0560">Oxidoreductase</keyword>
<dbReference type="EC" id="1.-.-.-" evidence="2"/>
<keyword evidence="2" id="KW-0503">Monooxygenase</keyword>
<dbReference type="GO" id="GO:0004497">
    <property type="term" value="F:monooxygenase activity"/>
    <property type="evidence" value="ECO:0007669"/>
    <property type="project" value="UniProtKB-KW"/>
</dbReference>
<dbReference type="Pfam" id="PF03992">
    <property type="entry name" value="ABM"/>
    <property type="match status" value="1"/>
</dbReference>
<name>A0ABZ0TGI3_9SPHI</name>
<dbReference type="EMBL" id="CP139558">
    <property type="protein sequence ID" value="WPU92294.1"/>
    <property type="molecule type" value="Genomic_DNA"/>
</dbReference>
<sequence>MGAVILRPGVFGKDARITGLLKISRKLLPIFAMFTLTLFLLGSASAQNKKQIVRVAKLQIDPAQLDKYKAALKENVETSVRVESGVITLYAVADKDNPTHITVFEIYADADAYKAHLEKPHFKKYKSTTKNMVKSLELVEVDPIALESKQKK</sequence>
<accession>A0ABZ0TGI3</accession>
<dbReference type="Gene3D" id="3.30.70.100">
    <property type="match status" value="1"/>
</dbReference>
<dbReference type="Proteomes" id="UP001324380">
    <property type="component" value="Chromosome"/>
</dbReference>
<dbReference type="PROSITE" id="PS51725">
    <property type="entry name" value="ABM"/>
    <property type="match status" value="1"/>
</dbReference>